<comment type="similarity">
    <text evidence="2 13">Belongs to the sodium:solute symporter (SSF) (TC 2.A.21) family.</text>
</comment>
<comment type="subcellular location">
    <subcellularLocation>
        <location evidence="1">Cell membrane</location>
        <topology evidence="1">Multi-pass membrane protein</topology>
    </subcellularLocation>
</comment>
<keyword evidence="10 14" id="KW-0472">Membrane</keyword>
<evidence type="ECO:0000256" key="7">
    <source>
        <dbReference type="ARBA" id="ARBA00022989"/>
    </source>
</evidence>
<feature type="transmembrane region" description="Helical" evidence="14">
    <location>
        <begin position="377"/>
        <end position="398"/>
    </location>
</feature>
<comment type="caution">
    <text evidence="15">The sequence shown here is derived from an EMBL/GenBank/DDBJ whole genome shotgun (WGS) entry which is preliminary data.</text>
</comment>
<dbReference type="PANTHER" id="PTHR48086:SF3">
    <property type="entry name" value="SODIUM_PROLINE SYMPORTER"/>
    <property type="match status" value="1"/>
</dbReference>
<evidence type="ECO:0000256" key="13">
    <source>
        <dbReference type="RuleBase" id="RU362091"/>
    </source>
</evidence>
<evidence type="ECO:0000313" key="15">
    <source>
        <dbReference type="EMBL" id="HGT47126.1"/>
    </source>
</evidence>
<keyword evidence="3" id="KW-0813">Transport</keyword>
<organism evidence="15">
    <name type="scientific">Ignavibacterium album</name>
    <dbReference type="NCBI Taxonomy" id="591197"/>
    <lineage>
        <taxon>Bacteria</taxon>
        <taxon>Pseudomonadati</taxon>
        <taxon>Ignavibacteriota</taxon>
        <taxon>Ignavibacteria</taxon>
        <taxon>Ignavibacteriales</taxon>
        <taxon>Ignavibacteriaceae</taxon>
        <taxon>Ignavibacterium</taxon>
    </lineage>
</organism>
<dbReference type="EMBL" id="DSVI01000004">
    <property type="protein sequence ID" value="HGT47126.1"/>
    <property type="molecule type" value="Genomic_DNA"/>
</dbReference>
<dbReference type="Gene3D" id="1.20.1730.10">
    <property type="entry name" value="Sodium/glucose cotransporter"/>
    <property type="match status" value="1"/>
</dbReference>
<evidence type="ECO:0000256" key="6">
    <source>
        <dbReference type="ARBA" id="ARBA00022847"/>
    </source>
</evidence>
<evidence type="ECO:0000256" key="2">
    <source>
        <dbReference type="ARBA" id="ARBA00006434"/>
    </source>
</evidence>
<dbReference type="CDD" id="cd10322">
    <property type="entry name" value="SLC5sbd"/>
    <property type="match status" value="1"/>
</dbReference>
<evidence type="ECO:0000256" key="9">
    <source>
        <dbReference type="ARBA" id="ARBA00023065"/>
    </source>
</evidence>
<evidence type="ECO:0000256" key="5">
    <source>
        <dbReference type="ARBA" id="ARBA00022692"/>
    </source>
</evidence>
<feature type="transmembrane region" description="Helical" evidence="14">
    <location>
        <begin position="45"/>
        <end position="68"/>
    </location>
</feature>
<sequence>MISFSPLDIIVLLIFFSMLLAIGFISSRKTKDTTDYLLAGRNLNLFLFVLVTVSTWYGGILGVGEFTYRYGLLSWFTQGFPYYFFAFLFAIFFAKKIRQASLFTIPDKLFEVYGKKVSLFSAVIVFILVSPAPYLLMTATLMKEIFQIDFLLALIISFVLSGSYLIKGGFRSNVFVDAFQFFIMFIGFILAVTICFNSFGGMEFLSEKLPQSHLKFTGNTSVTFIVVWFLIALWTFADPGFHQRAYAAKNGNVAKWGIIISIFFWVLFDFLTTTTGLFARALFPNLEQPVMAFPFLAEKILSPGLKGIFYAGMFATIISTLNSFLFLSATTIGRDFFYRIKPSITDEKLKSFTSLGIILSGVISIAISYLIPSVVEIWYTIGSLFIPAIIPAVFSAYFQRLKIPEKIMLLEMIIALLSGSIWYFIRQNFSDTIFYEIEPMLLGLASAVIVHLFGLFRKFSFSDK</sequence>
<feature type="transmembrane region" description="Helical" evidence="14">
    <location>
        <begin position="352"/>
        <end position="371"/>
    </location>
</feature>
<feature type="transmembrane region" description="Helical" evidence="14">
    <location>
        <begin position="148"/>
        <end position="166"/>
    </location>
</feature>
<feature type="transmembrane region" description="Helical" evidence="14">
    <location>
        <begin position="308"/>
        <end position="332"/>
    </location>
</feature>
<evidence type="ECO:0000256" key="10">
    <source>
        <dbReference type="ARBA" id="ARBA00023136"/>
    </source>
</evidence>
<feature type="transmembrane region" description="Helical" evidence="14">
    <location>
        <begin position="219"/>
        <end position="237"/>
    </location>
</feature>
<keyword evidence="6" id="KW-0769">Symport</keyword>
<keyword evidence="5 14" id="KW-0812">Transmembrane</keyword>
<dbReference type="InterPro" id="IPR038377">
    <property type="entry name" value="Na/Glc_symporter_sf"/>
</dbReference>
<keyword evidence="4" id="KW-1003">Cell membrane</keyword>
<evidence type="ECO:0000256" key="4">
    <source>
        <dbReference type="ARBA" id="ARBA00022475"/>
    </source>
</evidence>
<evidence type="ECO:0000256" key="8">
    <source>
        <dbReference type="ARBA" id="ARBA00023053"/>
    </source>
</evidence>
<feature type="transmembrane region" description="Helical" evidence="14">
    <location>
        <begin position="258"/>
        <end position="283"/>
    </location>
</feature>
<keyword evidence="8" id="KW-0915">Sodium</keyword>
<feature type="transmembrane region" description="Helical" evidence="14">
    <location>
        <begin position="80"/>
        <end position="97"/>
    </location>
</feature>
<dbReference type="InterPro" id="IPR001734">
    <property type="entry name" value="Na/solute_symporter"/>
</dbReference>
<dbReference type="Pfam" id="PF00474">
    <property type="entry name" value="SSF"/>
    <property type="match status" value="1"/>
</dbReference>
<feature type="transmembrane region" description="Helical" evidence="14">
    <location>
        <begin position="437"/>
        <end position="456"/>
    </location>
</feature>
<evidence type="ECO:0000256" key="14">
    <source>
        <dbReference type="SAM" id="Phobius"/>
    </source>
</evidence>
<gene>
    <name evidence="15" type="ORF">ENS56_03755</name>
</gene>
<dbReference type="AlphaFoldDB" id="A0A832G6C3"/>
<keyword evidence="11" id="KW-0739">Sodium transport</keyword>
<dbReference type="InterPro" id="IPR050277">
    <property type="entry name" value="Sodium:Solute_Symporter"/>
</dbReference>
<reference evidence="15" key="1">
    <citation type="journal article" date="2020" name="mSystems">
        <title>Genome- and Community-Level Interaction Insights into Carbon Utilization and Element Cycling Functions of Hydrothermarchaeota in Hydrothermal Sediment.</title>
        <authorList>
            <person name="Zhou Z."/>
            <person name="Liu Y."/>
            <person name="Xu W."/>
            <person name="Pan J."/>
            <person name="Luo Z.H."/>
            <person name="Li M."/>
        </authorList>
    </citation>
    <scope>NUCLEOTIDE SEQUENCE [LARGE SCALE GENOMIC DNA]</scope>
    <source>
        <strain evidence="15">SpSt-500</strain>
    </source>
</reference>
<dbReference type="PROSITE" id="PS50283">
    <property type="entry name" value="NA_SOLUT_SYMP_3"/>
    <property type="match status" value="1"/>
</dbReference>
<dbReference type="GO" id="GO:0015293">
    <property type="term" value="F:symporter activity"/>
    <property type="evidence" value="ECO:0007669"/>
    <property type="project" value="UniProtKB-KW"/>
</dbReference>
<feature type="transmembrane region" description="Helical" evidence="14">
    <location>
        <begin position="407"/>
        <end position="425"/>
    </location>
</feature>
<dbReference type="GO" id="GO:0006814">
    <property type="term" value="P:sodium ion transport"/>
    <property type="evidence" value="ECO:0007669"/>
    <property type="project" value="UniProtKB-KW"/>
</dbReference>
<evidence type="ECO:0000256" key="3">
    <source>
        <dbReference type="ARBA" id="ARBA00022448"/>
    </source>
</evidence>
<name>A0A832G6C3_9BACT</name>
<evidence type="ECO:0000256" key="12">
    <source>
        <dbReference type="ARBA" id="ARBA00033708"/>
    </source>
</evidence>
<keyword evidence="9" id="KW-0406">Ion transport</keyword>
<feature type="transmembrane region" description="Helical" evidence="14">
    <location>
        <begin position="117"/>
        <end position="136"/>
    </location>
</feature>
<comment type="catalytic activity">
    <reaction evidence="12">
        <text>L-proline(in) + Na(+)(in) = L-proline(out) + Na(+)(out)</text>
        <dbReference type="Rhea" id="RHEA:28967"/>
        <dbReference type="ChEBI" id="CHEBI:29101"/>
        <dbReference type="ChEBI" id="CHEBI:60039"/>
    </reaction>
</comment>
<protein>
    <submittedName>
        <fullName evidence="15">Sodium:solute symporter family protein</fullName>
    </submittedName>
</protein>
<feature type="transmembrane region" description="Helical" evidence="14">
    <location>
        <begin position="6"/>
        <end position="25"/>
    </location>
</feature>
<dbReference type="PANTHER" id="PTHR48086">
    <property type="entry name" value="SODIUM/PROLINE SYMPORTER-RELATED"/>
    <property type="match status" value="1"/>
</dbReference>
<evidence type="ECO:0000256" key="11">
    <source>
        <dbReference type="ARBA" id="ARBA00023201"/>
    </source>
</evidence>
<proteinExistence type="inferred from homology"/>
<feature type="transmembrane region" description="Helical" evidence="14">
    <location>
        <begin position="178"/>
        <end position="199"/>
    </location>
</feature>
<accession>A0A832G6C3</accession>
<dbReference type="GO" id="GO:0005886">
    <property type="term" value="C:plasma membrane"/>
    <property type="evidence" value="ECO:0007669"/>
    <property type="project" value="UniProtKB-SubCell"/>
</dbReference>
<evidence type="ECO:0000256" key="1">
    <source>
        <dbReference type="ARBA" id="ARBA00004651"/>
    </source>
</evidence>
<keyword evidence="7 14" id="KW-1133">Transmembrane helix</keyword>